<accession>A0AAV6UPX4</accession>
<dbReference type="InterPro" id="IPR008271">
    <property type="entry name" value="Ser/Thr_kinase_AS"/>
</dbReference>
<feature type="domain" description="Protein kinase" evidence="6">
    <location>
        <begin position="214"/>
        <end position="384"/>
    </location>
</feature>
<comment type="caution">
    <text evidence="7">The sequence shown here is derived from an EMBL/GenBank/DDBJ whole genome shotgun (WGS) entry which is preliminary data.</text>
</comment>
<keyword evidence="4" id="KW-0808">Transferase</keyword>
<organism evidence="7 8">
    <name type="scientific">Oedothorax gibbosus</name>
    <dbReference type="NCBI Taxonomy" id="931172"/>
    <lineage>
        <taxon>Eukaryota</taxon>
        <taxon>Metazoa</taxon>
        <taxon>Ecdysozoa</taxon>
        <taxon>Arthropoda</taxon>
        <taxon>Chelicerata</taxon>
        <taxon>Arachnida</taxon>
        <taxon>Araneae</taxon>
        <taxon>Araneomorphae</taxon>
        <taxon>Entelegynae</taxon>
        <taxon>Araneoidea</taxon>
        <taxon>Linyphiidae</taxon>
        <taxon>Erigoninae</taxon>
        <taxon>Oedothorax</taxon>
    </lineage>
</organism>
<evidence type="ECO:0000256" key="5">
    <source>
        <dbReference type="SAM" id="MobiDB-lite"/>
    </source>
</evidence>
<dbReference type="Pfam" id="PF00069">
    <property type="entry name" value="Pkinase"/>
    <property type="match status" value="1"/>
</dbReference>
<keyword evidence="4" id="KW-0418">Kinase</keyword>
<evidence type="ECO:0000256" key="4">
    <source>
        <dbReference type="RuleBase" id="RU000304"/>
    </source>
</evidence>
<sequence length="384" mass="43249">EKPSINEKPSKEFQVESKSLKDLQNNSTLPINSQTTEEVKEVIEFLITETSKALQDPNYIESCQTFEQNEGDNINFDSSISNTRNDPQDKLAPQIADTMENIVKQVEIILQNESNISYPNDTDTNTNETTYILVEEDINQDIIDVMDDLIKEIELKAQTTIQAEPNTKPSKKVEENINCKITSAQNQPERPPPPSTKTNIEKCPEALTSLKEHYDYKGLLGRGKFGQVYFLCHKITKEEVAAKIVYSRRVKASEKGIWPTLAHPNILKLLEQHVFGEYHIFVSPKQEKELLDIIHKAPFTEVKLYMLDALRGLEYLHHMGLCHLDIKADNILIGKHGAMICDFGFVAQSKGLTNSDFGLPVLCTTTSTICSLSCTESACVDVLT</sequence>
<dbReference type="PROSITE" id="PS50011">
    <property type="entry name" value="PROTEIN_KINASE_DOM"/>
    <property type="match status" value="1"/>
</dbReference>
<evidence type="ECO:0000256" key="2">
    <source>
        <dbReference type="ARBA" id="ARBA00022840"/>
    </source>
</evidence>
<feature type="region of interest" description="Disordered" evidence="5">
    <location>
        <begin position="1"/>
        <end position="32"/>
    </location>
</feature>
<comment type="similarity">
    <text evidence="4">Belongs to the protein kinase superfamily.</text>
</comment>
<feature type="compositionally biased region" description="Basic and acidic residues" evidence="5">
    <location>
        <begin position="1"/>
        <end position="21"/>
    </location>
</feature>
<dbReference type="CDD" id="cd00180">
    <property type="entry name" value="PKc"/>
    <property type="match status" value="1"/>
</dbReference>
<keyword evidence="4" id="KW-0723">Serine/threonine-protein kinase</keyword>
<dbReference type="InterPro" id="IPR000719">
    <property type="entry name" value="Prot_kinase_dom"/>
</dbReference>
<proteinExistence type="inferred from homology"/>
<reference evidence="7 8" key="1">
    <citation type="journal article" date="2022" name="Nat. Ecol. Evol.">
        <title>A masculinizing supergene underlies an exaggerated male reproductive morph in a spider.</title>
        <authorList>
            <person name="Hendrickx F."/>
            <person name="De Corte Z."/>
            <person name="Sonet G."/>
            <person name="Van Belleghem S.M."/>
            <person name="Kostlbacher S."/>
            <person name="Vangestel C."/>
        </authorList>
    </citation>
    <scope>NUCLEOTIDE SEQUENCE [LARGE SCALE GENOMIC DNA]</scope>
    <source>
        <strain evidence="7">W744_W776</strain>
    </source>
</reference>
<evidence type="ECO:0000313" key="8">
    <source>
        <dbReference type="Proteomes" id="UP000827092"/>
    </source>
</evidence>
<dbReference type="GO" id="GO:0004674">
    <property type="term" value="F:protein serine/threonine kinase activity"/>
    <property type="evidence" value="ECO:0007669"/>
    <property type="project" value="UniProtKB-KW"/>
</dbReference>
<evidence type="ECO:0000256" key="1">
    <source>
        <dbReference type="ARBA" id="ARBA00022741"/>
    </source>
</evidence>
<dbReference type="InterPro" id="IPR017441">
    <property type="entry name" value="Protein_kinase_ATP_BS"/>
</dbReference>
<feature type="compositionally biased region" description="Polar residues" evidence="5">
    <location>
        <begin position="22"/>
        <end position="32"/>
    </location>
</feature>
<feature type="binding site" evidence="3">
    <location>
        <position position="243"/>
    </location>
    <ligand>
        <name>ATP</name>
        <dbReference type="ChEBI" id="CHEBI:30616"/>
    </ligand>
</feature>
<dbReference type="SMART" id="SM00220">
    <property type="entry name" value="S_TKc"/>
    <property type="match status" value="1"/>
</dbReference>
<evidence type="ECO:0000259" key="6">
    <source>
        <dbReference type="PROSITE" id="PS50011"/>
    </source>
</evidence>
<dbReference type="Gene3D" id="1.10.510.10">
    <property type="entry name" value="Transferase(Phosphotransferase) domain 1"/>
    <property type="match status" value="1"/>
</dbReference>
<dbReference type="EMBL" id="JAFNEN010000326">
    <property type="protein sequence ID" value="KAG8185678.1"/>
    <property type="molecule type" value="Genomic_DNA"/>
</dbReference>
<dbReference type="Proteomes" id="UP000827092">
    <property type="component" value="Unassembled WGS sequence"/>
</dbReference>
<dbReference type="InterPro" id="IPR011009">
    <property type="entry name" value="Kinase-like_dom_sf"/>
</dbReference>
<dbReference type="AlphaFoldDB" id="A0AAV6UPX4"/>
<evidence type="ECO:0000256" key="3">
    <source>
        <dbReference type="PROSITE-ProRule" id="PRU10141"/>
    </source>
</evidence>
<dbReference type="PROSITE" id="PS00107">
    <property type="entry name" value="PROTEIN_KINASE_ATP"/>
    <property type="match status" value="1"/>
</dbReference>
<feature type="region of interest" description="Disordered" evidence="5">
    <location>
        <begin position="181"/>
        <end position="200"/>
    </location>
</feature>
<dbReference type="SUPFAM" id="SSF56112">
    <property type="entry name" value="Protein kinase-like (PK-like)"/>
    <property type="match status" value="1"/>
</dbReference>
<feature type="non-terminal residue" evidence="7">
    <location>
        <position position="1"/>
    </location>
</feature>
<gene>
    <name evidence="7" type="ORF">JTE90_003217</name>
</gene>
<keyword evidence="2 3" id="KW-0067">ATP-binding</keyword>
<dbReference type="PANTHER" id="PTHR24347">
    <property type="entry name" value="SERINE/THREONINE-PROTEIN KINASE"/>
    <property type="match status" value="1"/>
</dbReference>
<protein>
    <recommendedName>
        <fullName evidence="6">Protein kinase domain-containing protein</fullName>
    </recommendedName>
</protein>
<dbReference type="GO" id="GO:0005524">
    <property type="term" value="F:ATP binding"/>
    <property type="evidence" value="ECO:0007669"/>
    <property type="project" value="UniProtKB-UniRule"/>
</dbReference>
<dbReference type="PROSITE" id="PS00108">
    <property type="entry name" value="PROTEIN_KINASE_ST"/>
    <property type="match status" value="1"/>
</dbReference>
<keyword evidence="1 3" id="KW-0547">Nucleotide-binding</keyword>
<keyword evidence="8" id="KW-1185">Reference proteome</keyword>
<name>A0AAV6UPX4_9ARAC</name>
<evidence type="ECO:0000313" key="7">
    <source>
        <dbReference type="EMBL" id="KAG8185678.1"/>
    </source>
</evidence>